<dbReference type="AlphaFoldDB" id="A0A0C2WZ98"/>
<dbReference type="STRING" id="946122.A0A0C2WZ98"/>
<name>A0A0C2WZ98_AMAMK</name>
<feature type="region of interest" description="Disordered" evidence="1">
    <location>
        <begin position="1"/>
        <end position="56"/>
    </location>
</feature>
<proteinExistence type="predicted"/>
<evidence type="ECO:0000313" key="3">
    <source>
        <dbReference type="EMBL" id="KIL62196.1"/>
    </source>
</evidence>
<sequence length="151" mass="16898">MSTYKTRSATSRGATRTPSSHADQNNAASRKLRPISPEELQSWSDGDSDDTFTEPELFDLDEGRPYTFESGDLVWVKTSGGDWYIGRVSGLTRRKGPTREGEGIFYPVTFFDGKVRKYFAPLNGEIKPDTEEVRALLKAGGWFREPGGDEH</sequence>
<dbReference type="HOGENOM" id="CLU_133939_0_0_1"/>
<dbReference type="Proteomes" id="UP000054549">
    <property type="component" value="Unassembled WGS sequence"/>
</dbReference>
<reference evidence="3 4" key="1">
    <citation type="submission" date="2014-04" db="EMBL/GenBank/DDBJ databases">
        <title>Evolutionary Origins and Diversification of the Mycorrhizal Mutualists.</title>
        <authorList>
            <consortium name="DOE Joint Genome Institute"/>
            <consortium name="Mycorrhizal Genomics Consortium"/>
            <person name="Kohler A."/>
            <person name="Kuo A."/>
            <person name="Nagy L.G."/>
            <person name="Floudas D."/>
            <person name="Copeland A."/>
            <person name="Barry K.W."/>
            <person name="Cichocki N."/>
            <person name="Veneault-Fourrey C."/>
            <person name="LaButti K."/>
            <person name="Lindquist E.A."/>
            <person name="Lipzen A."/>
            <person name="Lundell T."/>
            <person name="Morin E."/>
            <person name="Murat C."/>
            <person name="Riley R."/>
            <person name="Ohm R."/>
            <person name="Sun H."/>
            <person name="Tunlid A."/>
            <person name="Henrissat B."/>
            <person name="Grigoriev I.V."/>
            <person name="Hibbett D.S."/>
            <person name="Martin F."/>
        </authorList>
    </citation>
    <scope>NUCLEOTIDE SEQUENCE [LARGE SCALE GENOMIC DNA]</scope>
    <source>
        <strain evidence="3 4">Koide BX008</strain>
    </source>
</reference>
<dbReference type="OrthoDB" id="3205170at2759"/>
<dbReference type="EMBL" id="KN818274">
    <property type="protein sequence ID" value="KIL62196.1"/>
    <property type="molecule type" value="Genomic_DNA"/>
</dbReference>
<dbReference type="SUPFAM" id="SSF63748">
    <property type="entry name" value="Tudor/PWWP/MBT"/>
    <property type="match status" value="1"/>
</dbReference>
<organism evidence="3 4">
    <name type="scientific">Amanita muscaria (strain Koide BX008)</name>
    <dbReference type="NCBI Taxonomy" id="946122"/>
    <lineage>
        <taxon>Eukaryota</taxon>
        <taxon>Fungi</taxon>
        <taxon>Dikarya</taxon>
        <taxon>Basidiomycota</taxon>
        <taxon>Agaricomycotina</taxon>
        <taxon>Agaricomycetes</taxon>
        <taxon>Agaricomycetidae</taxon>
        <taxon>Agaricales</taxon>
        <taxon>Pluteineae</taxon>
        <taxon>Amanitaceae</taxon>
        <taxon>Amanita</taxon>
    </lineage>
</organism>
<dbReference type="PROSITE" id="PS50812">
    <property type="entry name" value="PWWP"/>
    <property type="match status" value="1"/>
</dbReference>
<feature type="compositionally biased region" description="Low complexity" evidence="1">
    <location>
        <begin position="1"/>
        <end position="20"/>
    </location>
</feature>
<feature type="compositionally biased region" description="Acidic residues" evidence="1">
    <location>
        <begin position="46"/>
        <end position="56"/>
    </location>
</feature>
<protein>
    <recommendedName>
        <fullName evidence="2">PWWP domain-containing protein</fullName>
    </recommendedName>
</protein>
<accession>A0A0C2WZ98</accession>
<feature type="domain" description="PWWP" evidence="2">
    <location>
        <begin position="70"/>
        <end position="123"/>
    </location>
</feature>
<evidence type="ECO:0000313" key="4">
    <source>
        <dbReference type="Proteomes" id="UP000054549"/>
    </source>
</evidence>
<gene>
    <name evidence="3" type="ORF">M378DRAFT_166046</name>
</gene>
<evidence type="ECO:0000259" key="2">
    <source>
        <dbReference type="PROSITE" id="PS50812"/>
    </source>
</evidence>
<dbReference type="InterPro" id="IPR000313">
    <property type="entry name" value="PWWP_dom"/>
</dbReference>
<dbReference type="InParanoid" id="A0A0C2WZ98"/>
<evidence type="ECO:0000256" key="1">
    <source>
        <dbReference type="SAM" id="MobiDB-lite"/>
    </source>
</evidence>
<keyword evidence="4" id="KW-1185">Reference proteome</keyword>